<keyword evidence="5 14" id="KW-0552">Olfaction</keyword>
<evidence type="ECO:0000313" key="17">
    <source>
        <dbReference type="Proteomes" id="UP000752171"/>
    </source>
</evidence>
<feature type="transmembrane region" description="Helical" evidence="14">
    <location>
        <begin position="181"/>
        <end position="203"/>
    </location>
</feature>
<keyword evidence="7 13" id="KW-0297">G-protein coupled receptor</keyword>
<dbReference type="InterPro" id="IPR000276">
    <property type="entry name" value="GPCR_Rhodpsn"/>
</dbReference>
<evidence type="ECO:0000256" key="9">
    <source>
        <dbReference type="ARBA" id="ARBA00023157"/>
    </source>
</evidence>
<organism evidence="16 17">
    <name type="scientific">Astyanax mexicanus</name>
    <name type="common">Blind cave fish</name>
    <name type="synonym">Astyanax fasciatus mexicanus</name>
    <dbReference type="NCBI Taxonomy" id="7994"/>
    <lineage>
        <taxon>Eukaryota</taxon>
        <taxon>Metazoa</taxon>
        <taxon>Chordata</taxon>
        <taxon>Craniata</taxon>
        <taxon>Vertebrata</taxon>
        <taxon>Euteleostomi</taxon>
        <taxon>Actinopterygii</taxon>
        <taxon>Neopterygii</taxon>
        <taxon>Teleostei</taxon>
        <taxon>Ostariophysi</taxon>
        <taxon>Characiformes</taxon>
        <taxon>Characoidei</taxon>
        <taxon>Acestrorhamphidae</taxon>
        <taxon>Acestrorhamphinae</taxon>
        <taxon>Astyanax</taxon>
    </lineage>
</organism>
<accession>A0A8T2L1W8</accession>
<name>A0A8T2L1W8_ASTMX</name>
<evidence type="ECO:0000256" key="11">
    <source>
        <dbReference type="ARBA" id="ARBA00023180"/>
    </source>
</evidence>
<dbReference type="InterPro" id="IPR000725">
    <property type="entry name" value="Olfact_rcpt"/>
</dbReference>
<dbReference type="PRINTS" id="PR00245">
    <property type="entry name" value="OLFACTORYR"/>
</dbReference>
<sequence>MLNPLCCSCSHRKRISLLMTMYSMLFFMYFPRTLTTTSVYDNRTSYTLMLTLSGMKNLEPKSVFIILSLSVYLFIILLNTVLIVTIILNKPLHEPMYLFICNLCFKELYRATGFYPSFLYLLFSSSHVISYIGCMTQSVIIYSSYMCEYTTLVIMAYDRYVAICRPLEYHRTISTHTVAKALLYSWAFPFVIGFPNVIITSLLPLCGSEIDRLYCDNWSIVKLSCLPGTASNIYGFIVISVFLAHGVIVLLSYQRLIVACRNSADNKKKFMQTCGPHLLSLLNFSIALLFDLMFSRFGSKEFSEHLRNFFQVEILVIPPILNPLMYGLKLTEVRKRLFQKCKKY</sequence>
<evidence type="ECO:0000256" key="2">
    <source>
        <dbReference type="ARBA" id="ARBA00022475"/>
    </source>
</evidence>
<gene>
    <name evidence="16" type="primary">OR52D1</name>
    <name evidence="16" type="ORF">AMEX_G20025</name>
</gene>
<dbReference type="Pfam" id="PF13853">
    <property type="entry name" value="7tm_4"/>
    <property type="match status" value="1"/>
</dbReference>
<evidence type="ECO:0000259" key="15">
    <source>
        <dbReference type="PROSITE" id="PS50262"/>
    </source>
</evidence>
<evidence type="ECO:0000313" key="16">
    <source>
        <dbReference type="EMBL" id="KAG9265573.1"/>
    </source>
</evidence>
<evidence type="ECO:0000256" key="14">
    <source>
        <dbReference type="RuleBase" id="RU363047"/>
    </source>
</evidence>
<dbReference type="Proteomes" id="UP000752171">
    <property type="component" value="Unassembled WGS sequence"/>
</dbReference>
<keyword evidence="4 13" id="KW-0812">Transmembrane</keyword>
<feature type="transmembrane region" description="Helical" evidence="14">
    <location>
        <begin position="233"/>
        <end position="253"/>
    </location>
</feature>
<evidence type="ECO:0000256" key="6">
    <source>
        <dbReference type="ARBA" id="ARBA00022989"/>
    </source>
</evidence>
<feature type="domain" description="G-protein coupled receptors family 1 profile" evidence="15">
    <location>
        <begin position="78"/>
        <end position="326"/>
    </location>
</feature>
<dbReference type="InterPro" id="IPR017452">
    <property type="entry name" value="GPCR_Rhodpsn_7TM"/>
</dbReference>
<dbReference type="GO" id="GO:0005886">
    <property type="term" value="C:plasma membrane"/>
    <property type="evidence" value="ECO:0007669"/>
    <property type="project" value="UniProtKB-SubCell"/>
</dbReference>
<feature type="transmembrane region" description="Helical" evidence="14">
    <location>
        <begin position="309"/>
        <end position="328"/>
    </location>
</feature>
<keyword evidence="3 14" id="KW-0716">Sensory transduction</keyword>
<dbReference type="PRINTS" id="PR00237">
    <property type="entry name" value="GPCRRHODOPSN"/>
</dbReference>
<comment type="similarity">
    <text evidence="13">Belongs to the G-protein coupled receptor 1 family.</text>
</comment>
<feature type="transmembrane region" description="Helical" evidence="14">
    <location>
        <begin position="274"/>
        <end position="297"/>
    </location>
</feature>
<protein>
    <recommendedName>
        <fullName evidence="14">Olfactory receptor</fullName>
    </recommendedName>
</protein>
<feature type="transmembrane region" description="Helical" evidence="14">
    <location>
        <begin position="15"/>
        <end position="31"/>
    </location>
</feature>
<dbReference type="PANTHER" id="PTHR26451:SF871">
    <property type="entry name" value="ODORANT RECEPTOR-RELATED"/>
    <property type="match status" value="1"/>
</dbReference>
<dbReference type="InterPro" id="IPR052921">
    <property type="entry name" value="GPCR1_Superfamily_Member"/>
</dbReference>
<dbReference type="Gene3D" id="1.20.1070.10">
    <property type="entry name" value="Rhodopsin 7-helix transmembrane proteins"/>
    <property type="match status" value="1"/>
</dbReference>
<keyword evidence="8 14" id="KW-0472">Membrane</keyword>
<proteinExistence type="inferred from homology"/>
<dbReference type="AlphaFoldDB" id="A0A8T2L1W8"/>
<evidence type="ECO:0000256" key="1">
    <source>
        <dbReference type="ARBA" id="ARBA00004651"/>
    </source>
</evidence>
<keyword evidence="12 13" id="KW-0807">Transducer</keyword>
<dbReference type="GO" id="GO:0004984">
    <property type="term" value="F:olfactory receptor activity"/>
    <property type="evidence" value="ECO:0007669"/>
    <property type="project" value="InterPro"/>
</dbReference>
<dbReference type="PROSITE" id="PS50262">
    <property type="entry name" value="G_PROTEIN_RECEP_F1_2"/>
    <property type="match status" value="1"/>
</dbReference>
<dbReference type="PROSITE" id="PS00237">
    <property type="entry name" value="G_PROTEIN_RECEP_F1_1"/>
    <property type="match status" value="1"/>
</dbReference>
<dbReference type="GO" id="GO:0005549">
    <property type="term" value="F:odorant binding"/>
    <property type="evidence" value="ECO:0007669"/>
    <property type="project" value="TreeGrafter"/>
</dbReference>
<dbReference type="SUPFAM" id="SSF81321">
    <property type="entry name" value="Family A G protein-coupled receptor-like"/>
    <property type="match status" value="1"/>
</dbReference>
<keyword evidence="2 14" id="KW-1003">Cell membrane</keyword>
<evidence type="ECO:0000256" key="4">
    <source>
        <dbReference type="ARBA" id="ARBA00022692"/>
    </source>
</evidence>
<evidence type="ECO:0000256" key="3">
    <source>
        <dbReference type="ARBA" id="ARBA00022606"/>
    </source>
</evidence>
<dbReference type="FunFam" id="1.20.1070.10:FF:000024">
    <property type="entry name" value="Olfactory receptor"/>
    <property type="match status" value="1"/>
</dbReference>
<keyword evidence="9" id="KW-1015">Disulfide bond</keyword>
<reference evidence="16 17" key="1">
    <citation type="submission" date="2021-07" db="EMBL/GenBank/DDBJ databases">
        <authorList>
            <person name="Imarazene B."/>
            <person name="Zahm M."/>
            <person name="Klopp C."/>
            <person name="Cabau C."/>
            <person name="Beille S."/>
            <person name="Jouanno E."/>
            <person name="Castinel A."/>
            <person name="Lluch J."/>
            <person name="Gil L."/>
            <person name="Kuchtly C."/>
            <person name="Lopez Roques C."/>
            <person name="Donnadieu C."/>
            <person name="Parrinello H."/>
            <person name="Journot L."/>
            <person name="Du K."/>
            <person name="Schartl M."/>
            <person name="Retaux S."/>
            <person name="Guiguen Y."/>
        </authorList>
    </citation>
    <scope>NUCLEOTIDE SEQUENCE [LARGE SCALE GENOMIC DNA]</scope>
    <source>
        <strain evidence="16">Pach_M1</strain>
        <tissue evidence="16">Testis</tissue>
    </source>
</reference>
<feature type="transmembrane region" description="Helical" evidence="14">
    <location>
        <begin position="108"/>
        <end position="133"/>
    </location>
</feature>
<evidence type="ECO:0000256" key="12">
    <source>
        <dbReference type="ARBA" id="ARBA00023224"/>
    </source>
</evidence>
<evidence type="ECO:0000256" key="8">
    <source>
        <dbReference type="ARBA" id="ARBA00023136"/>
    </source>
</evidence>
<comment type="caution">
    <text evidence="16">The sequence shown here is derived from an EMBL/GenBank/DDBJ whole genome shotgun (WGS) entry which is preliminary data.</text>
</comment>
<evidence type="ECO:0000256" key="10">
    <source>
        <dbReference type="ARBA" id="ARBA00023170"/>
    </source>
</evidence>
<dbReference type="GO" id="GO:0004930">
    <property type="term" value="F:G protein-coupled receptor activity"/>
    <property type="evidence" value="ECO:0007669"/>
    <property type="project" value="UniProtKB-KW"/>
</dbReference>
<keyword evidence="11" id="KW-0325">Glycoprotein</keyword>
<keyword evidence="6 14" id="KW-1133">Transmembrane helix</keyword>
<evidence type="ECO:0000256" key="5">
    <source>
        <dbReference type="ARBA" id="ARBA00022725"/>
    </source>
</evidence>
<feature type="transmembrane region" description="Helical" evidence="14">
    <location>
        <begin position="63"/>
        <end position="88"/>
    </location>
</feature>
<keyword evidence="10 13" id="KW-0675">Receptor</keyword>
<comment type="subcellular location">
    <subcellularLocation>
        <location evidence="1 14">Cell membrane</location>
        <topology evidence="1 14">Multi-pass membrane protein</topology>
    </subcellularLocation>
</comment>
<dbReference type="PANTHER" id="PTHR26451">
    <property type="entry name" value="G_PROTEIN_RECEP_F1_2 DOMAIN-CONTAINING PROTEIN"/>
    <property type="match status" value="1"/>
</dbReference>
<evidence type="ECO:0000256" key="7">
    <source>
        <dbReference type="ARBA" id="ARBA00023040"/>
    </source>
</evidence>
<evidence type="ECO:0000256" key="13">
    <source>
        <dbReference type="RuleBase" id="RU000688"/>
    </source>
</evidence>
<dbReference type="EMBL" id="JAICCE010000017">
    <property type="protein sequence ID" value="KAG9265573.1"/>
    <property type="molecule type" value="Genomic_DNA"/>
</dbReference>